<dbReference type="Pfam" id="PF19484">
    <property type="entry name" value="DUF6020"/>
    <property type="match status" value="1"/>
</dbReference>
<comment type="caution">
    <text evidence="2">The sequence shown here is derived from an EMBL/GenBank/DDBJ whole genome shotgun (WGS) entry which is preliminary data.</text>
</comment>
<keyword evidence="1" id="KW-1133">Transmembrane helix</keyword>
<feature type="transmembrane region" description="Helical" evidence="1">
    <location>
        <begin position="12"/>
        <end position="32"/>
    </location>
</feature>
<name>A0A9D2FSX3_9FIRM</name>
<dbReference type="InterPro" id="IPR046062">
    <property type="entry name" value="DUF6020"/>
</dbReference>
<feature type="transmembrane region" description="Helical" evidence="1">
    <location>
        <begin position="246"/>
        <end position="265"/>
    </location>
</feature>
<evidence type="ECO:0000256" key="1">
    <source>
        <dbReference type="SAM" id="Phobius"/>
    </source>
</evidence>
<gene>
    <name evidence="2" type="ORF">H9809_12810</name>
</gene>
<dbReference type="EMBL" id="DXBG01000300">
    <property type="protein sequence ID" value="HIZ66754.1"/>
    <property type="molecule type" value="Genomic_DNA"/>
</dbReference>
<evidence type="ECO:0000313" key="3">
    <source>
        <dbReference type="Proteomes" id="UP000824056"/>
    </source>
</evidence>
<keyword evidence="1" id="KW-0472">Membrane</keyword>
<feature type="transmembrane region" description="Helical" evidence="1">
    <location>
        <begin position="189"/>
        <end position="208"/>
    </location>
</feature>
<accession>A0A9D2FSX3</accession>
<feature type="transmembrane region" description="Helical" evidence="1">
    <location>
        <begin position="309"/>
        <end position="333"/>
    </location>
</feature>
<organism evidence="2 3">
    <name type="scientific">Candidatus Blautia pullicola</name>
    <dbReference type="NCBI Taxonomy" id="2838498"/>
    <lineage>
        <taxon>Bacteria</taxon>
        <taxon>Bacillati</taxon>
        <taxon>Bacillota</taxon>
        <taxon>Clostridia</taxon>
        <taxon>Lachnospirales</taxon>
        <taxon>Lachnospiraceae</taxon>
        <taxon>Blautia</taxon>
    </lineage>
</organism>
<feature type="transmembrane region" description="Helical" evidence="1">
    <location>
        <begin position="272"/>
        <end position="289"/>
    </location>
</feature>
<feature type="transmembrane region" description="Helical" evidence="1">
    <location>
        <begin position="105"/>
        <end position="125"/>
    </location>
</feature>
<feature type="transmembrane region" description="Helical" evidence="1">
    <location>
        <begin position="561"/>
        <end position="579"/>
    </location>
</feature>
<dbReference type="Proteomes" id="UP000824056">
    <property type="component" value="Unassembled WGS sequence"/>
</dbReference>
<dbReference type="AlphaFoldDB" id="A0A9D2FSX3"/>
<feature type="transmembrane region" description="Helical" evidence="1">
    <location>
        <begin position="146"/>
        <end position="169"/>
    </location>
</feature>
<feature type="transmembrane region" description="Helical" evidence="1">
    <location>
        <begin position="340"/>
        <end position="362"/>
    </location>
</feature>
<evidence type="ECO:0000313" key="2">
    <source>
        <dbReference type="EMBL" id="HIZ66754.1"/>
    </source>
</evidence>
<feature type="transmembrane region" description="Helical" evidence="1">
    <location>
        <begin position="510"/>
        <end position="529"/>
    </location>
</feature>
<sequence>MKKVKKLLAENSQGLMLAAGIGLGNLVFFQQAGWKMEPIRIGLLSLVLYGLLHIFFSQWKRIREDKRMAAGTMIFALLFGAMVVVGQKISVEQWVFQGFGLSDIIWFLFYTGLGMLIFTGLNWFCGKRELGCIEKKEDCGFSRKRWLLYTVLLAVCWLPVWAVYFPGIVPDDATISIAMVLGDMPWDNHYPVFYSLIIGLCLKIGNLFYGYNLGVALYSFLQLSTMALILGRLLEWLRSKGIRKMLIYFGLAFFAASPIFGNYAIVMWKDPWFCGVLLILAMFLYDHVVEDRDSFLERKNLLIYSGWSIVMALLRNNGIYIVILTSLCLLAIYRKNVKKVAVASVVSVTLIYLITGPVYMAAFSAENLFVESVGIPLQQMARVVIEGGEIGQEEQEFLDNLMPLEKYPEYYNPFLVDPIKWAPEFQTEYLNSHKEEFFSTWFSLLKSNFGIYVEQYLMGTYGFWHIGGDLPYEFVKTDIVGNDWGIYQNQFFENHLGYFVQEELAEKYDFLPSGLFVWILLYDIVLTWAKRKSLYILPLAGMIGNWLTLMVATPTAFGVRYIYILVIGLPLLLAYPGLLERGK</sequence>
<feature type="transmembrane region" description="Helical" evidence="1">
    <location>
        <begin position="215"/>
        <end position="234"/>
    </location>
</feature>
<reference evidence="2" key="2">
    <citation type="submission" date="2021-04" db="EMBL/GenBank/DDBJ databases">
        <authorList>
            <person name="Gilroy R."/>
        </authorList>
    </citation>
    <scope>NUCLEOTIDE SEQUENCE</scope>
    <source>
        <strain evidence="2">1068</strain>
    </source>
</reference>
<feature type="transmembrane region" description="Helical" evidence="1">
    <location>
        <begin position="536"/>
        <end position="555"/>
    </location>
</feature>
<reference evidence="2" key="1">
    <citation type="journal article" date="2021" name="PeerJ">
        <title>Extensive microbial diversity within the chicken gut microbiome revealed by metagenomics and culture.</title>
        <authorList>
            <person name="Gilroy R."/>
            <person name="Ravi A."/>
            <person name="Getino M."/>
            <person name="Pursley I."/>
            <person name="Horton D.L."/>
            <person name="Alikhan N.F."/>
            <person name="Baker D."/>
            <person name="Gharbi K."/>
            <person name="Hall N."/>
            <person name="Watson M."/>
            <person name="Adriaenssens E.M."/>
            <person name="Foster-Nyarko E."/>
            <person name="Jarju S."/>
            <person name="Secka A."/>
            <person name="Antonio M."/>
            <person name="Oren A."/>
            <person name="Chaudhuri R.R."/>
            <person name="La Ragione R."/>
            <person name="Hildebrand F."/>
            <person name="Pallen M.J."/>
        </authorList>
    </citation>
    <scope>NUCLEOTIDE SEQUENCE</scope>
    <source>
        <strain evidence="2">1068</strain>
    </source>
</reference>
<protein>
    <submittedName>
        <fullName evidence="2">Uncharacterized protein</fullName>
    </submittedName>
</protein>
<proteinExistence type="predicted"/>
<feature type="transmembrane region" description="Helical" evidence="1">
    <location>
        <begin position="68"/>
        <end position="85"/>
    </location>
</feature>
<keyword evidence="1" id="KW-0812">Transmembrane</keyword>
<feature type="transmembrane region" description="Helical" evidence="1">
    <location>
        <begin position="38"/>
        <end position="56"/>
    </location>
</feature>